<feature type="transmembrane region" description="Helical" evidence="7">
    <location>
        <begin position="45"/>
        <end position="72"/>
    </location>
</feature>
<dbReference type="Pfam" id="PF01694">
    <property type="entry name" value="Rhomboid"/>
    <property type="match status" value="1"/>
</dbReference>
<evidence type="ECO:0000313" key="10">
    <source>
        <dbReference type="EMBL" id="CAB4732549.1"/>
    </source>
</evidence>
<feature type="domain" description="Peptidase S54 rhomboid" evidence="8">
    <location>
        <begin position="43"/>
        <end position="175"/>
    </location>
</feature>
<dbReference type="InterPro" id="IPR022764">
    <property type="entry name" value="Peptidase_S54_rhomboid_dom"/>
</dbReference>
<keyword evidence="4" id="KW-0378">Hydrolase</keyword>
<feature type="transmembrane region" description="Helical" evidence="7">
    <location>
        <begin position="137"/>
        <end position="154"/>
    </location>
</feature>
<dbReference type="InterPro" id="IPR050925">
    <property type="entry name" value="Rhomboid_protease_S54"/>
</dbReference>
<evidence type="ECO:0000313" key="11">
    <source>
        <dbReference type="EMBL" id="CAB4757918.1"/>
    </source>
</evidence>
<gene>
    <name evidence="9" type="ORF">UFOPK1824_01200</name>
    <name evidence="10" type="ORF">UFOPK2772_00421</name>
    <name evidence="11" type="ORF">UFOPK2850_00901</name>
    <name evidence="12" type="ORF">UFOPK3982_00987</name>
    <name evidence="13" type="ORF">UFOPK4120_00900</name>
    <name evidence="14" type="ORF">UFOPK4404_00834</name>
</gene>
<organism evidence="10">
    <name type="scientific">freshwater metagenome</name>
    <dbReference type="NCBI Taxonomy" id="449393"/>
    <lineage>
        <taxon>unclassified sequences</taxon>
        <taxon>metagenomes</taxon>
        <taxon>ecological metagenomes</taxon>
    </lineage>
</organism>
<dbReference type="GO" id="GO:0004252">
    <property type="term" value="F:serine-type endopeptidase activity"/>
    <property type="evidence" value="ECO:0007669"/>
    <property type="project" value="InterPro"/>
</dbReference>
<evidence type="ECO:0000313" key="9">
    <source>
        <dbReference type="EMBL" id="CAB4608531.1"/>
    </source>
</evidence>
<evidence type="ECO:0000313" key="13">
    <source>
        <dbReference type="EMBL" id="CAB5021771.1"/>
    </source>
</evidence>
<keyword evidence="3 7" id="KW-0812">Transmembrane</keyword>
<feature type="transmembrane region" description="Helical" evidence="7">
    <location>
        <begin position="160"/>
        <end position="177"/>
    </location>
</feature>
<evidence type="ECO:0000313" key="12">
    <source>
        <dbReference type="EMBL" id="CAB4988491.1"/>
    </source>
</evidence>
<evidence type="ECO:0000256" key="1">
    <source>
        <dbReference type="ARBA" id="ARBA00004141"/>
    </source>
</evidence>
<comment type="subcellular location">
    <subcellularLocation>
        <location evidence="1">Membrane</location>
        <topology evidence="1">Multi-pass membrane protein</topology>
    </subcellularLocation>
</comment>
<dbReference type="EMBL" id="CAEZUM010000111">
    <property type="protein sequence ID" value="CAB4608531.1"/>
    <property type="molecule type" value="Genomic_DNA"/>
</dbReference>
<evidence type="ECO:0000259" key="8">
    <source>
        <dbReference type="Pfam" id="PF01694"/>
    </source>
</evidence>
<dbReference type="EMBL" id="CAFBPO010000008">
    <property type="protein sequence ID" value="CAB5021771.1"/>
    <property type="molecule type" value="Genomic_DNA"/>
</dbReference>
<feature type="transmembrane region" description="Helical" evidence="7">
    <location>
        <begin position="108"/>
        <end position="125"/>
    </location>
</feature>
<dbReference type="PANTHER" id="PTHR43731">
    <property type="entry name" value="RHOMBOID PROTEASE"/>
    <property type="match status" value="1"/>
</dbReference>
<comment type="similarity">
    <text evidence="2">Belongs to the peptidase S54 family.</text>
</comment>
<evidence type="ECO:0000256" key="4">
    <source>
        <dbReference type="ARBA" id="ARBA00022801"/>
    </source>
</evidence>
<evidence type="ECO:0000256" key="2">
    <source>
        <dbReference type="ARBA" id="ARBA00009045"/>
    </source>
</evidence>
<keyword evidence="6 7" id="KW-0472">Membrane</keyword>
<sequence>MFKAKRSATLSLITIICGAYLADQLYPQFYEYTALYGPLVQSGEYWRLFSVALVHGGLTHLFFNMFSLLVLGNPVEEALGKARFLVIFFISLLTGSLASIYLNSTPHVSVGASGAVFGLFGAFIAMRKMISEGVRDIYVIVGLNFIFGFVLGGVDWRAHLGGLVGGYLTTALLLRITRL</sequence>
<dbReference type="AlphaFoldDB" id="A0A6J6SDX8"/>
<dbReference type="EMBL" id="CAFBOO010000008">
    <property type="protein sequence ID" value="CAB4988491.1"/>
    <property type="molecule type" value="Genomic_DNA"/>
</dbReference>
<dbReference type="GO" id="GO:0016020">
    <property type="term" value="C:membrane"/>
    <property type="evidence" value="ECO:0007669"/>
    <property type="project" value="UniProtKB-SubCell"/>
</dbReference>
<dbReference type="EMBL" id="CAEZZH010000009">
    <property type="protein sequence ID" value="CAB4757918.1"/>
    <property type="molecule type" value="Genomic_DNA"/>
</dbReference>
<feature type="transmembrane region" description="Helical" evidence="7">
    <location>
        <begin position="84"/>
        <end position="102"/>
    </location>
</feature>
<evidence type="ECO:0000256" key="7">
    <source>
        <dbReference type="SAM" id="Phobius"/>
    </source>
</evidence>
<reference evidence="10" key="1">
    <citation type="submission" date="2020-05" db="EMBL/GenBank/DDBJ databases">
        <authorList>
            <person name="Chiriac C."/>
            <person name="Salcher M."/>
            <person name="Ghai R."/>
            <person name="Kavagutti S V."/>
        </authorList>
    </citation>
    <scope>NUCLEOTIDE SEQUENCE</scope>
</reference>
<evidence type="ECO:0000256" key="5">
    <source>
        <dbReference type="ARBA" id="ARBA00022989"/>
    </source>
</evidence>
<evidence type="ECO:0000256" key="6">
    <source>
        <dbReference type="ARBA" id="ARBA00023136"/>
    </source>
</evidence>
<dbReference type="InterPro" id="IPR035952">
    <property type="entry name" value="Rhomboid-like_sf"/>
</dbReference>
<evidence type="ECO:0000313" key="14">
    <source>
        <dbReference type="EMBL" id="CAB5073254.1"/>
    </source>
</evidence>
<proteinExistence type="inferred from homology"/>
<dbReference type="Gene3D" id="1.20.1540.10">
    <property type="entry name" value="Rhomboid-like"/>
    <property type="match status" value="1"/>
</dbReference>
<dbReference type="EMBL" id="CAFBQY010000008">
    <property type="protein sequence ID" value="CAB5073254.1"/>
    <property type="molecule type" value="Genomic_DNA"/>
</dbReference>
<protein>
    <submittedName>
        <fullName evidence="10">Unannotated protein</fullName>
    </submittedName>
</protein>
<dbReference type="EMBL" id="CAEZYT010000015">
    <property type="protein sequence ID" value="CAB4732549.1"/>
    <property type="molecule type" value="Genomic_DNA"/>
</dbReference>
<accession>A0A6J6SDX8</accession>
<evidence type="ECO:0000256" key="3">
    <source>
        <dbReference type="ARBA" id="ARBA00022692"/>
    </source>
</evidence>
<keyword evidence="5 7" id="KW-1133">Transmembrane helix</keyword>
<name>A0A6J6SDX8_9ZZZZ</name>
<dbReference type="SUPFAM" id="SSF144091">
    <property type="entry name" value="Rhomboid-like"/>
    <property type="match status" value="1"/>
</dbReference>
<dbReference type="PANTHER" id="PTHR43731:SF14">
    <property type="entry name" value="PRESENILIN-ASSOCIATED RHOMBOID-LIKE PROTEIN, MITOCHONDRIAL"/>
    <property type="match status" value="1"/>
</dbReference>